<accession>A0A6B0RQ38</accession>
<evidence type="ECO:0000313" key="2">
    <source>
        <dbReference type="Proteomes" id="UP000322234"/>
    </source>
</evidence>
<sequence length="76" mass="8786">MKQKPYLNNLASVYNCGIHEGHIGNKIPYNVDGSEHLDVHPHFGDCVVEHEIVGLFRRCWIRLDLFVFGAMRLSMF</sequence>
<name>A0A6B0RQ38_9CETA</name>
<proteinExistence type="predicted"/>
<keyword evidence="2" id="KW-1185">Reference proteome</keyword>
<dbReference type="AlphaFoldDB" id="A0A6B0RQ38"/>
<reference evidence="1" key="1">
    <citation type="submission" date="2019-10" db="EMBL/GenBank/DDBJ databases">
        <title>The sequence and de novo assembly of the wild yak genome.</title>
        <authorList>
            <person name="Liu Y."/>
        </authorList>
    </citation>
    <scope>NUCLEOTIDE SEQUENCE [LARGE SCALE GENOMIC DNA]</scope>
    <source>
        <strain evidence="1">WY2019</strain>
    </source>
</reference>
<protein>
    <submittedName>
        <fullName evidence="1">Uncharacterized protein</fullName>
    </submittedName>
</protein>
<comment type="caution">
    <text evidence="1">The sequence shown here is derived from an EMBL/GenBank/DDBJ whole genome shotgun (WGS) entry which is preliminary data.</text>
</comment>
<evidence type="ECO:0000313" key="1">
    <source>
        <dbReference type="EMBL" id="MXQ90124.1"/>
    </source>
</evidence>
<organism evidence="1 2">
    <name type="scientific">Bos mutus</name>
    <name type="common">wild yak</name>
    <dbReference type="NCBI Taxonomy" id="72004"/>
    <lineage>
        <taxon>Eukaryota</taxon>
        <taxon>Metazoa</taxon>
        <taxon>Chordata</taxon>
        <taxon>Craniata</taxon>
        <taxon>Vertebrata</taxon>
        <taxon>Euteleostomi</taxon>
        <taxon>Mammalia</taxon>
        <taxon>Eutheria</taxon>
        <taxon>Laurasiatheria</taxon>
        <taxon>Artiodactyla</taxon>
        <taxon>Ruminantia</taxon>
        <taxon>Pecora</taxon>
        <taxon>Bovidae</taxon>
        <taxon>Bovinae</taxon>
        <taxon>Bos</taxon>
    </lineage>
</organism>
<dbReference type="EMBL" id="VBQZ03000061">
    <property type="protein sequence ID" value="MXQ90124.1"/>
    <property type="molecule type" value="Genomic_DNA"/>
</dbReference>
<dbReference type="Proteomes" id="UP000322234">
    <property type="component" value="Unassembled WGS sequence"/>
</dbReference>
<gene>
    <name evidence="1" type="ORF">E5288_WYG017287</name>
</gene>